<gene>
    <name evidence="3" type="ORF">FDP25_01045</name>
</gene>
<accession>A0A844CTJ7</accession>
<dbReference type="InterPro" id="IPR029044">
    <property type="entry name" value="Nucleotide-diphossugar_trans"/>
</dbReference>
<dbReference type="PANTHER" id="PTHR43777">
    <property type="entry name" value="MOLYBDENUM COFACTOR CYTIDYLYLTRANSFERASE"/>
    <property type="match status" value="1"/>
</dbReference>
<dbReference type="InterPro" id="IPR025877">
    <property type="entry name" value="MobA-like_NTP_Trfase"/>
</dbReference>
<organism evidence="3 4">
    <name type="scientific">Roseovarius bejariae</name>
    <dbReference type="NCBI Taxonomy" id="2576383"/>
    <lineage>
        <taxon>Bacteria</taxon>
        <taxon>Pseudomonadati</taxon>
        <taxon>Pseudomonadota</taxon>
        <taxon>Alphaproteobacteria</taxon>
        <taxon>Rhodobacterales</taxon>
        <taxon>Roseobacteraceae</taxon>
        <taxon>Roseovarius</taxon>
    </lineage>
</organism>
<comment type="caution">
    <text evidence="3">The sequence shown here is derived from an EMBL/GenBank/DDBJ whole genome shotgun (WGS) entry which is preliminary data.</text>
</comment>
<protein>
    <submittedName>
        <fullName evidence="3">Nucleotidyltransferase family protein</fullName>
    </submittedName>
</protein>
<reference evidence="3 4" key="1">
    <citation type="submission" date="2019-05" db="EMBL/GenBank/DDBJ databases">
        <title>Roseovarius bejariae sp. nov., a moderately halophylic bacterium isolated from a saline soil in Rambla Salada (Murcia).</title>
        <authorList>
            <person name="Castro D.J."/>
            <person name="Gomez-Altuve A."/>
            <person name="Reina J.C."/>
            <person name="Rodriguez M."/>
            <person name="Sampedro I."/>
            <person name="Llamas I."/>
            <person name="Martinez-Checa F."/>
        </authorList>
    </citation>
    <scope>NUCLEOTIDE SEQUENCE [LARGE SCALE GENOMIC DNA]</scope>
    <source>
        <strain evidence="3 4">A21</strain>
    </source>
</reference>
<dbReference type="Gene3D" id="3.90.550.10">
    <property type="entry name" value="Spore Coat Polysaccharide Biosynthesis Protein SpsA, Chain A"/>
    <property type="match status" value="1"/>
</dbReference>
<keyword evidence="3" id="KW-0808">Transferase</keyword>
<evidence type="ECO:0000259" key="2">
    <source>
        <dbReference type="Pfam" id="PF12804"/>
    </source>
</evidence>
<keyword evidence="1" id="KW-0460">Magnesium</keyword>
<name>A0A844CTJ7_9RHOB</name>
<dbReference type="AlphaFoldDB" id="A0A844CTJ7"/>
<dbReference type="GO" id="GO:0016779">
    <property type="term" value="F:nucleotidyltransferase activity"/>
    <property type="evidence" value="ECO:0007669"/>
    <property type="project" value="UniProtKB-ARBA"/>
</dbReference>
<dbReference type="CDD" id="cd04182">
    <property type="entry name" value="GT_2_like_f"/>
    <property type="match status" value="1"/>
</dbReference>
<dbReference type="OrthoDB" id="9779263at2"/>
<sequence length="197" mass="21080">MRGIGIVIPAAGTSSRMRGRDKLLEKAEGQPLLARQTRRALATGWPVLVTLRPGSARAEVLPGGIACREVPEAAEGLAASLRSGAAWAQSLDLKALMVLLADLPDLTSEDLETIAAAFTEDPSRIIRATDDSGKPGHPVIFPAKYFEAMQALHGDDGAKPLLRQHPPRLCPLPGLRATTDLDTPEAWAAWRARQAQE</sequence>
<feature type="domain" description="MobA-like NTP transferase" evidence="2">
    <location>
        <begin position="7"/>
        <end position="165"/>
    </location>
</feature>
<evidence type="ECO:0000313" key="4">
    <source>
        <dbReference type="Proteomes" id="UP000564704"/>
    </source>
</evidence>
<dbReference type="Pfam" id="PF12804">
    <property type="entry name" value="NTP_transf_3"/>
    <property type="match status" value="1"/>
</dbReference>
<proteinExistence type="predicted"/>
<dbReference type="RefSeq" id="WP_154148331.1">
    <property type="nucleotide sequence ID" value="NZ_SZWE01000001.1"/>
</dbReference>
<dbReference type="Proteomes" id="UP000564704">
    <property type="component" value="Unassembled WGS sequence"/>
</dbReference>
<keyword evidence="4" id="KW-1185">Reference proteome</keyword>
<evidence type="ECO:0000256" key="1">
    <source>
        <dbReference type="ARBA" id="ARBA00022842"/>
    </source>
</evidence>
<dbReference type="EMBL" id="SZWE01000001">
    <property type="protein sequence ID" value="MRU14010.1"/>
    <property type="molecule type" value="Genomic_DNA"/>
</dbReference>
<dbReference type="PANTHER" id="PTHR43777:SF1">
    <property type="entry name" value="MOLYBDENUM COFACTOR CYTIDYLYLTRANSFERASE"/>
    <property type="match status" value="1"/>
</dbReference>
<dbReference type="SUPFAM" id="SSF53448">
    <property type="entry name" value="Nucleotide-diphospho-sugar transferases"/>
    <property type="match status" value="1"/>
</dbReference>
<evidence type="ECO:0000313" key="3">
    <source>
        <dbReference type="EMBL" id="MRU14010.1"/>
    </source>
</evidence>